<feature type="compositionally biased region" description="Basic and acidic residues" evidence="5">
    <location>
        <begin position="489"/>
        <end position="503"/>
    </location>
</feature>
<dbReference type="GO" id="GO:0016787">
    <property type="term" value="F:hydrolase activity"/>
    <property type="evidence" value="ECO:0007669"/>
    <property type="project" value="UniProtKB-UniRule"/>
</dbReference>
<feature type="domain" description="PNPLA" evidence="6">
    <location>
        <begin position="157"/>
        <end position="365"/>
    </location>
</feature>
<accession>A0A419ENH4</accession>
<evidence type="ECO:0000313" key="7">
    <source>
        <dbReference type="EMBL" id="RJP64265.1"/>
    </source>
</evidence>
<dbReference type="InterPro" id="IPR002641">
    <property type="entry name" value="PNPLA_dom"/>
</dbReference>
<evidence type="ECO:0000256" key="1">
    <source>
        <dbReference type="ARBA" id="ARBA00022801"/>
    </source>
</evidence>
<dbReference type="Gene3D" id="3.40.1090.10">
    <property type="entry name" value="Cytosolic phospholipase A2 catalytic domain"/>
    <property type="match status" value="1"/>
</dbReference>
<feature type="short sequence motif" description="GXSXG" evidence="4">
    <location>
        <begin position="189"/>
        <end position="193"/>
    </location>
</feature>
<feature type="short sequence motif" description="DGA/G" evidence="4">
    <location>
        <begin position="350"/>
        <end position="352"/>
    </location>
</feature>
<comment type="caution">
    <text evidence="4">Lacks conserved residue(s) required for the propagation of feature annotation.</text>
</comment>
<evidence type="ECO:0000256" key="5">
    <source>
        <dbReference type="SAM" id="MobiDB-lite"/>
    </source>
</evidence>
<keyword evidence="1 4" id="KW-0378">Hydrolase</keyword>
<proteinExistence type="predicted"/>
<evidence type="ECO:0000256" key="2">
    <source>
        <dbReference type="ARBA" id="ARBA00022963"/>
    </source>
</evidence>
<dbReference type="PANTHER" id="PTHR14226">
    <property type="entry name" value="NEUROPATHY TARGET ESTERASE/SWISS CHEESE D.MELANOGASTER"/>
    <property type="match status" value="1"/>
</dbReference>
<evidence type="ECO:0000259" key="6">
    <source>
        <dbReference type="PROSITE" id="PS51635"/>
    </source>
</evidence>
<feature type="region of interest" description="Disordered" evidence="5">
    <location>
        <begin position="489"/>
        <end position="509"/>
    </location>
</feature>
<keyword evidence="2 4" id="KW-0442">Lipid degradation</keyword>
<dbReference type="PROSITE" id="PS51635">
    <property type="entry name" value="PNPLA"/>
    <property type="match status" value="1"/>
</dbReference>
<evidence type="ECO:0000313" key="8">
    <source>
        <dbReference type="Proteomes" id="UP000285961"/>
    </source>
</evidence>
<dbReference type="Pfam" id="PF01734">
    <property type="entry name" value="Patatin"/>
    <property type="match status" value="1"/>
</dbReference>
<gene>
    <name evidence="7" type="ORF">C4532_19400</name>
</gene>
<feature type="active site" description="Nucleophile" evidence="4">
    <location>
        <position position="191"/>
    </location>
</feature>
<feature type="active site" description="Proton acceptor" evidence="4">
    <location>
        <position position="350"/>
    </location>
</feature>
<dbReference type="SUPFAM" id="SSF52151">
    <property type="entry name" value="FabD/lysophospholipase-like"/>
    <property type="match status" value="1"/>
</dbReference>
<evidence type="ECO:0000256" key="4">
    <source>
        <dbReference type="PROSITE-ProRule" id="PRU01161"/>
    </source>
</evidence>
<evidence type="ECO:0000256" key="3">
    <source>
        <dbReference type="ARBA" id="ARBA00023098"/>
    </source>
</evidence>
<reference evidence="7 8" key="1">
    <citation type="journal article" date="2017" name="ISME J.">
        <title>Energy and carbon metabolisms in a deep terrestrial subsurface fluid microbial community.</title>
        <authorList>
            <person name="Momper L."/>
            <person name="Jungbluth S.P."/>
            <person name="Lee M.D."/>
            <person name="Amend J.P."/>
        </authorList>
    </citation>
    <scope>NUCLEOTIDE SEQUENCE [LARGE SCALE GENOMIC DNA]</scope>
    <source>
        <strain evidence="7">SURF_17</strain>
    </source>
</reference>
<dbReference type="InterPro" id="IPR016035">
    <property type="entry name" value="Acyl_Trfase/lysoPLipase"/>
</dbReference>
<dbReference type="AlphaFoldDB" id="A0A419ENH4"/>
<comment type="caution">
    <text evidence="7">The sequence shown here is derived from an EMBL/GenBank/DDBJ whole genome shotgun (WGS) entry which is preliminary data.</text>
</comment>
<protein>
    <recommendedName>
        <fullName evidence="6">PNPLA domain-containing protein</fullName>
    </recommendedName>
</protein>
<dbReference type="PANTHER" id="PTHR14226:SF57">
    <property type="entry name" value="BLR7027 PROTEIN"/>
    <property type="match status" value="1"/>
</dbReference>
<dbReference type="EMBL" id="QZKI01000142">
    <property type="protein sequence ID" value="RJP64265.1"/>
    <property type="molecule type" value="Genomic_DNA"/>
</dbReference>
<dbReference type="Proteomes" id="UP000285961">
    <property type="component" value="Unassembled WGS sequence"/>
</dbReference>
<dbReference type="InterPro" id="IPR050301">
    <property type="entry name" value="NTE"/>
</dbReference>
<dbReference type="GO" id="GO:0016042">
    <property type="term" value="P:lipid catabolic process"/>
    <property type="evidence" value="ECO:0007669"/>
    <property type="project" value="UniProtKB-UniRule"/>
</dbReference>
<organism evidence="7 8">
    <name type="scientific">Candidatus Abyssobacteria bacterium SURF_17</name>
    <dbReference type="NCBI Taxonomy" id="2093361"/>
    <lineage>
        <taxon>Bacteria</taxon>
        <taxon>Pseudomonadati</taxon>
        <taxon>Candidatus Hydrogenedentota</taxon>
        <taxon>Candidatus Abyssobacteria</taxon>
    </lineage>
</organism>
<sequence length="509" mass="57507">MGIVLDHGIASGERMNGRGRESNWDRKARVLIVSEKPRELARAKKFLQESASKRGGRLDVLTCRDFESAHRFLTYYLNGILLDLPGMTASSIMPALKRLRRDYSGRIALVNDDPSVQAYTWGRIGRVDFFANTIQSIGEFVDMLLAPRLGRGKTALLLEGGGILGGFTEFGSVRALYDFGIRDFDIYIGISAGAFVATCAANKIPFRMMLERRKLEWAQVYYPNISEVLSKIVTFVPNLYRGITKLWGEPNKDIPLFLSSFFVTSLLSAKRIRTFLERILEEAQGTNSFTALRERGKELYIIATDLDTTERRVFGEVGDMEVPISQAVEASIALPLTYSPVRIDDRYYIDGAICNAANIDIAIEHGADLIICVNPLVPFISKKRGLVKNLGPLGILEQSYRSILHQILLRKIERYKSENPKVTTILIEPDPEDPTMFHNVLNASRKLMDLALVHGYRSARKVIESQFDFIQKSFLYHGVEIHRERVDEKLEEAEKSRSSEKSRKVMTGK</sequence>
<name>A0A419ENH4_9BACT</name>
<keyword evidence="3 4" id="KW-0443">Lipid metabolism</keyword>